<evidence type="ECO:0000256" key="8">
    <source>
        <dbReference type="ARBA" id="ARBA00048596"/>
    </source>
</evidence>
<keyword evidence="6 9" id="KW-0418">Kinase</keyword>
<evidence type="ECO:0000256" key="6">
    <source>
        <dbReference type="ARBA" id="ARBA00022777"/>
    </source>
</evidence>
<dbReference type="InterPro" id="IPR011245">
    <property type="entry name" value="Butyrate_kin"/>
</dbReference>
<dbReference type="SUPFAM" id="SSF53067">
    <property type="entry name" value="Actin-like ATPase domain"/>
    <property type="match status" value="2"/>
</dbReference>
<evidence type="ECO:0000256" key="1">
    <source>
        <dbReference type="ARBA" id="ARBA00004496"/>
    </source>
</evidence>
<dbReference type="AlphaFoldDB" id="A0A318SFW1"/>
<dbReference type="NCBIfam" id="NF002834">
    <property type="entry name" value="PRK03011.1-5"/>
    <property type="match status" value="1"/>
</dbReference>
<organism evidence="11 12">
    <name type="scientific">Deinococcus yavapaiensis KR-236</name>
    <dbReference type="NCBI Taxonomy" id="694435"/>
    <lineage>
        <taxon>Bacteria</taxon>
        <taxon>Thermotogati</taxon>
        <taxon>Deinococcota</taxon>
        <taxon>Deinococci</taxon>
        <taxon>Deinococcales</taxon>
        <taxon>Deinococcaceae</taxon>
        <taxon>Deinococcus</taxon>
    </lineage>
</organism>
<dbReference type="PANTHER" id="PTHR21060:SF20">
    <property type="entry name" value="BUTYRATE KINASE 1-RELATED"/>
    <property type="match status" value="1"/>
</dbReference>
<dbReference type="InterPro" id="IPR000890">
    <property type="entry name" value="Aliphatic_acid_kin_short-chain"/>
</dbReference>
<sequence>MIAYVINPGSTSTKLALARIQGSETPDLPGKLRVTLEKHEVSHPDLGGSLEERLPRVRELVARATRDWPAPSAIVGRGGLVGPVAAGTYRVTSELVAFSLASPFGEHASNLGAALAFELASHHGVPAFIVDPPTVDELLPEARVSGVAGIERQSRFHALNARAVARRAAHEVGKRFQDARIVVAHLGGGVSVTAFKGGRAIDTTGALLDEGPFSPQRAGTIPVRGLLDLVYSTPREDLERRLTQDSGLKGLTGTADLRELERRERTDADVRLAIEAFVHAVSKSIGAYSAIQGRPDAIVMTGGVARWEALVDRVEANVGWIAPVMVFAGELELEALAEGAGRVLLGVESAHEWKPRERV</sequence>
<keyword evidence="4 9" id="KW-0808">Transferase</keyword>
<evidence type="ECO:0000256" key="3">
    <source>
        <dbReference type="ARBA" id="ARBA00022490"/>
    </source>
</evidence>
<evidence type="ECO:0000256" key="9">
    <source>
        <dbReference type="HAMAP-Rule" id="MF_00542"/>
    </source>
</evidence>
<dbReference type="InterPro" id="IPR043129">
    <property type="entry name" value="ATPase_NBD"/>
</dbReference>
<dbReference type="GO" id="GO:0047761">
    <property type="term" value="F:butyrate kinase activity"/>
    <property type="evidence" value="ECO:0007669"/>
    <property type="project" value="UniProtKB-UniRule"/>
</dbReference>
<evidence type="ECO:0000313" key="11">
    <source>
        <dbReference type="EMBL" id="PYE52894.1"/>
    </source>
</evidence>
<proteinExistence type="inferred from homology"/>
<accession>A0A318SFW1</accession>
<comment type="subcellular location">
    <subcellularLocation>
        <location evidence="1 9">Cytoplasm</location>
    </subcellularLocation>
</comment>
<dbReference type="PANTHER" id="PTHR21060">
    <property type="entry name" value="ACETATE KINASE"/>
    <property type="match status" value="1"/>
</dbReference>
<dbReference type="PROSITE" id="PS01076">
    <property type="entry name" value="ACETATE_KINASE_2"/>
    <property type="match status" value="1"/>
</dbReference>
<keyword evidence="7 9" id="KW-0067">ATP-binding</keyword>
<dbReference type="GO" id="GO:0005737">
    <property type="term" value="C:cytoplasm"/>
    <property type="evidence" value="ECO:0007669"/>
    <property type="project" value="UniProtKB-SubCell"/>
</dbReference>
<protein>
    <recommendedName>
        <fullName evidence="9">Probable butyrate kinase</fullName>
        <shortName evidence="9">BK</shortName>
        <ecNumber evidence="9">2.7.2.7</ecNumber>
    </recommendedName>
    <alternativeName>
        <fullName evidence="9">Branched-chain carboxylic acid kinase</fullName>
    </alternativeName>
</protein>
<dbReference type="GO" id="GO:0006083">
    <property type="term" value="P:acetate metabolic process"/>
    <property type="evidence" value="ECO:0007669"/>
    <property type="project" value="TreeGrafter"/>
</dbReference>
<dbReference type="CDD" id="cd24011">
    <property type="entry name" value="ASKHA_NBD_BK"/>
    <property type="match status" value="1"/>
</dbReference>
<evidence type="ECO:0000256" key="5">
    <source>
        <dbReference type="ARBA" id="ARBA00022741"/>
    </source>
</evidence>
<keyword evidence="5 9" id="KW-0547">Nucleotide-binding</keyword>
<evidence type="ECO:0000256" key="10">
    <source>
        <dbReference type="RuleBase" id="RU003835"/>
    </source>
</evidence>
<dbReference type="EC" id="2.7.2.7" evidence="9"/>
<dbReference type="Gene3D" id="3.30.420.40">
    <property type="match status" value="2"/>
</dbReference>
<keyword evidence="12" id="KW-1185">Reference proteome</keyword>
<name>A0A318SFW1_9DEIO</name>
<comment type="similarity">
    <text evidence="2 9 10">Belongs to the acetokinase family.</text>
</comment>
<evidence type="ECO:0000256" key="2">
    <source>
        <dbReference type="ARBA" id="ARBA00008748"/>
    </source>
</evidence>
<dbReference type="Pfam" id="PF00871">
    <property type="entry name" value="Acetate_kinase"/>
    <property type="match status" value="1"/>
</dbReference>
<dbReference type="InterPro" id="IPR023865">
    <property type="entry name" value="Aliphatic_acid_kinase_CS"/>
</dbReference>
<dbReference type="NCBIfam" id="TIGR02707">
    <property type="entry name" value="butyr_kinase"/>
    <property type="match status" value="1"/>
</dbReference>
<dbReference type="HAMAP" id="MF_00542">
    <property type="entry name" value="Butyrate_kinase"/>
    <property type="match status" value="1"/>
</dbReference>
<evidence type="ECO:0000256" key="7">
    <source>
        <dbReference type="ARBA" id="ARBA00022840"/>
    </source>
</evidence>
<reference evidence="11 12" key="1">
    <citation type="submission" date="2018-06" db="EMBL/GenBank/DDBJ databases">
        <title>Genomic Encyclopedia of Type Strains, Phase IV (KMG-IV): sequencing the most valuable type-strain genomes for metagenomic binning, comparative biology and taxonomic classification.</title>
        <authorList>
            <person name="Goeker M."/>
        </authorList>
    </citation>
    <scope>NUCLEOTIDE SEQUENCE [LARGE SCALE GENOMIC DNA]</scope>
    <source>
        <strain evidence="11 12">DSM 18048</strain>
    </source>
</reference>
<comment type="catalytic activity">
    <reaction evidence="8 9">
        <text>butanoate + ATP = butanoyl phosphate + ADP</text>
        <dbReference type="Rhea" id="RHEA:13585"/>
        <dbReference type="ChEBI" id="CHEBI:17968"/>
        <dbReference type="ChEBI" id="CHEBI:30616"/>
        <dbReference type="ChEBI" id="CHEBI:58079"/>
        <dbReference type="ChEBI" id="CHEBI:456216"/>
        <dbReference type="EC" id="2.7.2.7"/>
    </reaction>
</comment>
<gene>
    <name evidence="9" type="primary">buk</name>
    <name evidence="11" type="ORF">DES52_11166</name>
</gene>
<dbReference type="Proteomes" id="UP000248326">
    <property type="component" value="Unassembled WGS sequence"/>
</dbReference>
<dbReference type="RefSeq" id="WP_110887473.1">
    <property type="nucleotide sequence ID" value="NZ_QJSX01000011.1"/>
</dbReference>
<dbReference type="PIRSF" id="PIRSF036458">
    <property type="entry name" value="Butyrate_kin"/>
    <property type="match status" value="1"/>
</dbReference>
<evidence type="ECO:0000313" key="12">
    <source>
        <dbReference type="Proteomes" id="UP000248326"/>
    </source>
</evidence>
<dbReference type="EMBL" id="QJSX01000011">
    <property type="protein sequence ID" value="PYE52894.1"/>
    <property type="molecule type" value="Genomic_DNA"/>
</dbReference>
<dbReference type="GO" id="GO:0005524">
    <property type="term" value="F:ATP binding"/>
    <property type="evidence" value="ECO:0007669"/>
    <property type="project" value="UniProtKB-KW"/>
</dbReference>
<keyword evidence="3 9" id="KW-0963">Cytoplasm</keyword>
<dbReference type="PRINTS" id="PR00471">
    <property type="entry name" value="ACETATEKNASE"/>
</dbReference>
<evidence type="ECO:0000256" key="4">
    <source>
        <dbReference type="ARBA" id="ARBA00022679"/>
    </source>
</evidence>
<dbReference type="GO" id="GO:0008776">
    <property type="term" value="F:acetate kinase activity"/>
    <property type="evidence" value="ECO:0007669"/>
    <property type="project" value="TreeGrafter"/>
</dbReference>
<comment type="caution">
    <text evidence="11">The sequence shown here is derived from an EMBL/GenBank/DDBJ whole genome shotgun (WGS) entry which is preliminary data.</text>
</comment>
<dbReference type="OrthoDB" id="9771859at2"/>